<dbReference type="InterPro" id="IPR000250">
    <property type="entry name" value="Peptidase_G1"/>
</dbReference>
<dbReference type="GeneID" id="30019633"/>
<dbReference type="Proteomes" id="UP000076744">
    <property type="component" value="Unassembled WGS sequence"/>
</dbReference>
<evidence type="ECO:0000256" key="1">
    <source>
        <dbReference type="PIRSR" id="PIRSR600250-50"/>
    </source>
</evidence>
<dbReference type="PANTHER" id="PTHR37536:SF1">
    <property type="entry name" value="ASPERGILLOPEPSIN, PUTAITVE (AFU_ORTHOLOGUE AFUA_7G01200)"/>
    <property type="match status" value="1"/>
</dbReference>
<dbReference type="GO" id="GO:0006508">
    <property type="term" value="P:proteolysis"/>
    <property type="evidence" value="ECO:0007669"/>
    <property type="project" value="InterPro"/>
</dbReference>
<keyword evidence="2" id="KW-0430">Lectin</keyword>
<dbReference type="PANTHER" id="PTHR37536">
    <property type="entry name" value="PUTATIVE (AFU_ORTHOLOGUE AFUA_3G02970)-RELATED"/>
    <property type="match status" value="1"/>
</dbReference>
<name>A0A168AN54_CORFA</name>
<dbReference type="CDD" id="cd13426">
    <property type="entry name" value="Peptidase_G1"/>
    <property type="match status" value="1"/>
</dbReference>
<dbReference type="GO" id="GO:0030246">
    <property type="term" value="F:carbohydrate binding"/>
    <property type="evidence" value="ECO:0007669"/>
    <property type="project" value="UniProtKB-KW"/>
</dbReference>
<sequence>MKFNSALAVAGAIANSVGVAAHPSGASTVTNTHWSGAVLSSQGVTNVQGSVVVPNISGQSSDDSVAIWVGIDGAGGGTCGNTLMQAGLLVYGDGTIKPWYEWWQHEEIQFFNQDWDVQAGDTVFMQVQANSTLTGVTYLTNQRTGQTLTHQFESSESPGALCEAYADWVVEAISFETNNYATLPAFGTITITDTQATTNGGSATADSAEIWNMGGWENNVVNCKHAGSGAVSCTRG</sequence>
<organism evidence="2 3">
    <name type="scientific">Cordyceps fumosorosea (strain ARSEF 2679)</name>
    <name type="common">Isaria fumosorosea</name>
    <dbReference type="NCBI Taxonomy" id="1081104"/>
    <lineage>
        <taxon>Eukaryota</taxon>
        <taxon>Fungi</taxon>
        <taxon>Dikarya</taxon>
        <taxon>Ascomycota</taxon>
        <taxon>Pezizomycotina</taxon>
        <taxon>Sordariomycetes</taxon>
        <taxon>Hypocreomycetidae</taxon>
        <taxon>Hypocreales</taxon>
        <taxon>Cordycipitaceae</taxon>
        <taxon>Cordyceps</taxon>
    </lineage>
</organism>
<dbReference type="Pfam" id="PF01828">
    <property type="entry name" value="Peptidase_A4"/>
    <property type="match status" value="1"/>
</dbReference>
<accession>A0A168AN54</accession>
<gene>
    <name evidence="2" type="ORF">ISF_03341</name>
</gene>
<dbReference type="AlphaFoldDB" id="A0A168AN54"/>
<feature type="active site" description="Proton acceptor" evidence="1">
    <location>
        <position position="171"/>
    </location>
</feature>
<proteinExistence type="predicted"/>
<protein>
    <submittedName>
        <fullName evidence="2">Concanavalin A-like lectin/glucanase</fullName>
    </submittedName>
</protein>
<dbReference type="GO" id="GO:0070007">
    <property type="term" value="F:glutamic-type endopeptidase activity"/>
    <property type="evidence" value="ECO:0007669"/>
    <property type="project" value="InterPro"/>
</dbReference>
<dbReference type="InterPro" id="IPR013320">
    <property type="entry name" value="ConA-like_dom_sf"/>
</dbReference>
<comment type="caution">
    <text evidence="2">The sequence shown here is derived from an EMBL/GenBank/DDBJ whole genome shotgun (WGS) entry which is preliminary data.</text>
</comment>
<evidence type="ECO:0000313" key="2">
    <source>
        <dbReference type="EMBL" id="OAA68966.1"/>
    </source>
</evidence>
<keyword evidence="3" id="KW-1185">Reference proteome</keyword>
<dbReference type="RefSeq" id="XP_018705836.1">
    <property type="nucleotide sequence ID" value="XM_018846947.1"/>
</dbReference>
<dbReference type="EMBL" id="AZHB01000006">
    <property type="protein sequence ID" value="OAA68966.1"/>
    <property type="molecule type" value="Genomic_DNA"/>
</dbReference>
<dbReference type="InterPro" id="IPR038656">
    <property type="entry name" value="Peptidase_G1_sf"/>
</dbReference>
<reference evidence="2 3" key="1">
    <citation type="journal article" date="2016" name="Genome Biol. Evol.">
        <title>Divergent and convergent evolution of fungal pathogenicity.</title>
        <authorList>
            <person name="Shang Y."/>
            <person name="Xiao G."/>
            <person name="Zheng P."/>
            <person name="Cen K."/>
            <person name="Zhan S."/>
            <person name="Wang C."/>
        </authorList>
    </citation>
    <scope>NUCLEOTIDE SEQUENCE [LARGE SCALE GENOMIC DNA]</scope>
    <source>
        <strain evidence="2 3">ARSEF 2679</strain>
    </source>
</reference>
<dbReference type="OrthoDB" id="2862635at2759"/>
<dbReference type="Gene3D" id="2.60.120.700">
    <property type="entry name" value="Peptidase G1"/>
    <property type="match status" value="1"/>
</dbReference>
<dbReference type="SUPFAM" id="SSF49899">
    <property type="entry name" value="Concanavalin A-like lectins/glucanases"/>
    <property type="match status" value="1"/>
</dbReference>
<dbReference type="STRING" id="1081104.A0A168AN54"/>
<evidence type="ECO:0000313" key="3">
    <source>
        <dbReference type="Proteomes" id="UP000076744"/>
    </source>
</evidence>